<comment type="similarity">
    <text evidence="18">Belongs to the sodium channel (TC 1.A.1.10) family.</text>
</comment>
<feature type="transmembrane region" description="Helical" evidence="18">
    <location>
        <begin position="82"/>
        <end position="99"/>
    </location>
</feature>
<dbReference type="Gene3D" id="1.10.238.10">
    <property type="entry name" value="EF-hand"/>
    <property type="match status" value="1"/>
</dbReference>
<keyword evidence="11 18" id="KW-0915">Sodium</keyword>
<evidence type="ECO:0000256" key="11">
    <source>
        <dbReference type="ARBA" id="ARBA00023053"/>
    </source>
</evidence>
<evidence type="ECO:0000256" key="7">
    <source>
        <dbReference type="ARBA" id="ARBA00022692"/>
    </source>
</evidence>
<keyword evidence="14" id="KW-1015">Disulfide bond</keyword>
<evidence type="ECO:0000259" key="23">
    <source>
        <dbReference type="Pfam" id="PF11933"/>
    </source>
</evidence>
<feature type="transmembrane region" description="Helical" evidence="18">
    <location>
        <begin position="268"/>
        <end position="294"/>
    </location>
</feature>
<dbReference type="GO" id="GO:0005248">
    <property type="term" value="F:voltage-gated sodium channel activity"/>
    <property type="evidence" value="ECO:0007669"/>
    <property type="project" value="InterPro"/>
</dbReference>
<keyword evidence="6" id="KW-0597">Phosphoprotein</keyword>
<feature type="transmembrane region" description="Helical" evidence="18">
    <location>
        <begin position="143"/>
        <end position="163"/>
    </location>
</feature>
<feature type="region of interest" description="Disordered" evidence="20">
    <location>
        <begin position="365"/>
        <end position="395"/>
    </location>
</feature>
<dbReference type="Proteomes" id="UP000759131">
    <property type="component" value="Unassembled WGS sequence"/>
</dbReference>
<dbReference type="FunFam" id="1.10.287.70:FF:000047">
    <property type="entry name" value="Sodium channel protein"/>
    <property type="match status" value="1"/>
</dbReference>
<dbReference type="InterPro" id="IPR043203">
    <property type="entry name" value="VGCC_Ca_Na"/>
</dbReference>
<name>A0A7R9PUP0_9ACAR</name>
<keyword evidence="8" id="KW-0677">Repeat</keyword>
<feature type="compositionally biased region" description="Basic and acidic residues" evidence="20">
    <location>
        <begin position="1154"/>
        <end position="1174"/>
    </location>
</feature>
<feature type="transmembrane region" description="Helical" evidence="18">
    <location>
        <begin position="964"/>
        <end position="985"/>
    </location>
</feature>
<evidence type="ECO:0000256" key="10">
    <source>
        <dbReference type="ARBA" id="ARBA00022989"/>
    </source>
</evidence>
<feature type="non-terminal residue" evidence="24">
    <location>
        <position position="1"/>
    </location>
</feature>
<evidence type="ECO:0000256" key="8">
    <source>
        <dbReference type="ARBA" id="ARBA00022737"/>
    </source>
</evidence>
<evidence type="ECO:0000259" key="22">
    <source>
        <dbReference type="Pfam" id="PF06512"/>
    </source>
</evidence>
<dbReference type="FunFam" id="1.20.120.350:FF:000019">
    <property type="entry name" value="Sodium channel protein"/>
    <property type="match status" value="1"/>
</dbReference>
<dbReference type="EMBL" id="CAJPIZ010000649">
    <property type="protein sequence ID" value="CAG2101966.1"/>
    <property type="molecule type" value="Genomic_DNA"/>
</dbReference>
<evidence type="ECO:0000256" key="19">
    <source>
        <dbReference type="SAM" id="Coils"/>
    </source>
</evidence>
<organism evidence="24">
    <name type="scientific">Medioppia subpectinata</name>
    <dbReference type="NCBI Taxonomy" id="1979941"/>
    <lineage>
        <taxon>Eukaryota</taxon>
        <taxon>Metazoa</taxon>
        <taxon>Ecdysozoa</taxon>
        <taxon>Arthropoda</taxon>
        <taxon>Chelicerata</taxon>
        <taxon>Arachnida</taxon>
        <taxon>Acari</taxon>
        <taxon>Acariformes</taxon>
        <taxon>Sarcoptiformes</taxon>
        <taxon>Oribatida</taxon>
        <taxon>Brachypylina</taxon>
        <taxon>Oppioidea</taxon>
        <taxon>Oppiidae</taxon>
        <taxon>Medioppia</taxon>
    </lineage>
</organism>
<evidence type="ECO:0000256" key="4">
    <source>
        <dbReference type="ARBA" id="ARBA00022475"/>
    </source>
</evidence>
<feature type="domain" description="Ion transport" evidence="21">
    <location>
        <begin position="1647"/>
        <end position="1920"/>
    </location>
</feature>
<feature type="domain" description="Ion transport" evidence="21">
    <location>
        <begin position="1377"/>
        <end position="1571"/>
    </location>
</feature>
<evidence type="ECO:0000256" key="12">
    <source>
        <dbReference type="ARBA" id="ARBA00023065"/>
    </source>
</evidence>
<feature type="coiled-coil region" evidence="19">
    <location>
        <begin position="287"/>
        <end position="321"/>
    </location>
</feature>
<feature type="domain" description="Ion transport" evidence="21">
    <location>
        <begin position="747"/>
        <end position="990"/>
    </location>
</feature>
<feature type="domain" description="Voltage-gated Na+ ion channel cytoplasmic" evidence="23">
    <location>
        <begin position="472"/>
        <end position="571"/>
    </location>
</feature>
<keyword evidence="2 18" id="KW-0813">Transport</keyword>
<evidence type="ECO:0000256" key="6">
    <source>
        <dbReference type="ARBA" id="ARBA00022553"/>
    </source>
</evidence>
<evidence type="ECO:0000256" key="18">
    <source>
        <dbReference type="RuleBase" id="RU361132"/>
    </source>
</evidence>
<feature type="transmembrane region" description="Helical" evidence="18">
    <location>
        <begin position="1838"/>
        <end position="1864"/>
    </location>
</feature>
<dbReference type="InterPro" id="IPR027359">
    <property type="entry name" value="Volt_channel_dom_sf"/>
</dbReference>
<feature type="transmembrane region" description="Helical" evidence="18">
    <location>
        <begin position="1416"/>
        <end position="1442"/>
    </location>
</feature>
<feature type="domain" description="Sodium ion transport-associated" evidence="22">
    <location>
        <begin position="1001"/>
        <end position="1237"/>
    </location>
</feature>
<dbReference type="GO" id="GO:0019228">
    <property type="term" value="P:neuronal action potential"/>
    <property type="evidence" value="ECO:0007669"/>
    <property type="project" value="TreeGrafter"/>
</dbReference>
<dbReference type="PANTHER" id="PTHR10037">
    <property type="entry name" value="VOLTAGE-GATED CATION CHANNEL CALCIUM AND SODIUM"/>
    <property type="match status" value="1"/>
</dbReference>
<evidence type="ECO:0000256" key="5">
    <source>
        <dbReference type="ARBA" id="ARBA00022495"/>
    </source>
</evidence>
<dbReference type="PRINTS" id="PR00170">
    <property type="entry name" value="NACHANNEL"/>
</dbReference>
<evidence type="ECO:0000256" key="17">
    <source>
        <dbReference type="ARBA" id="ARBA00023303"/>
    </source>
</evidence>
<dbReference type="PANTHER" id="PTHR10037:SF288">
    <property type="entry name" value="SODIUM CHANNEL PROTEIN PARA"/>
    <property type="match status" value="1"/>
</dbReference>
<feature type="transmembrane region" description="Helical" evidence="18">
    <location>
        <begin position="887"/>
        <end position="906"/>
    </location>
</feature>
<feature type="domain" description="Ion transport" evidence="21">
    <location>
        <begin position="20"/>
        <end position="301"/>
    </location>
</feature>
<dbReference type="FunFam" id="1.20.120.350:FF:000022">
    <property type="entry name" value="Sodium channel protein"/>
    <property type="match status" value="1"/>
</dbReference>
<keyword evidence="19" id="KW-0175">Coiled coil</keyword>
<dbReference type="InterPro" id="IPR005821">
    <property type="entry name" value="Ion_trans_dom"/>
</dbReference>
<reference evidence="24" key="1">
    <citation type="submission" date="2020-11" db="EMBL/GenBank/DDBJ databases">
        <authorList>
            <person name="Tran Van P."/>
        </authorList>
    </citation>
    <scope>NUCLEOTIDE SEQUENCE</scope>
</reference>
<keyword evidence="15" id="KW-0325">Glycoprotein</keyword>
<evidence type="ECO:0000256" key="9">
    <source>
        <dbReference type="ARBA" id="ARBA00022882"/>
    </source>
</evidence>
<dbReference type="InterPro" id="IPR044564">
    <property type="entry name" value="Na_chnl_inactivation_gate"/>
</dbReference>
<dbReference type="Gene3D" id="1.10.287.70">
    <property type="match status" value="4"/>
</dbReference>
<feature type="transmembrane region" description="Helical" evidence="18">
    <location>
        <begin position="784"/>
        <end position="807"/>
    </location>
</feature>
<keyword evidence="10 18" id="KW-1133">Transmembrane helix</keyword>
<dbReference type="CDD" id="cd13433">
    <property type="entry name" value="Na_channel_gate"/>
    <property type="match status" value="1"/>
</dbReference>
<keyword evidence="4" id="KW-1003">Cell membrane</keyword>
<feature type="transmembrane region" description="Helical" evidence="18">
    <location>
        <begin position="120"/>
        <end position="137"/>
    </location>
</feature>
<evidence type="ECO:0000256" key="16">
    <source>
        <dbReference type="ARBA" id="ARBA00023201"/>
    </source>
</evidence>
<keyword evidence="17 18" id="KW-0407">Ion channel</keyword>
<dbReference type="Pfam" id="PF06512">
    <property type="entry name" value="Na_trans_assoc"/>
    <property type="match status" value="1"/>
</dbReference>
<comment type="subcellular location">
    <subcellularLocation>
        <location evidence="1 18">Cell membrane</location>
        <topology evidence="1 18">Multi-pass membrane protein</topology>
    </subcellularLocation>
</comment>
<keyword evidence="3 18" id="KW-0894">Sodium channel</keyword>
<keyword evidence="9 18" id="KW-0851">Voltage-gated channel</keyword>
<proteinExistence type="inferred from homology"/>
<keyword evidence="5" id="KW-0691">RNA editing</keyword>
<evidence type="ECO:0000256" key="20">
    <source>
        <dbReference type="SAM" id="MobiDB-lite"/>
    </source>
</evidence>
<keyword evidence="16 18" id="KW-0739">Sodium transport</keyword>
<accession>A0A7R9PUP0</accession>
<feature type="transmembrane region" description="Helical" evidence="18">
    <location>
        <begin position="1243"/>
        <end position="1261"/>
    </location>
</feature>
<feature type="transmembrane region" description="Helical" evidence="18">
    <location>
        <begin position="1537"/>
        <end position="1561"/>
    </location>
</feature>
<evidence type="ECO:0000256" key="1">
    <source>
        <dbReference type="ARBA" id="ARBA00004651"/>
    </source>
</evidence>
<evidence type="ECO:0000259" key="21">
    <source>
        <dbReference type="Pfam" id="PF00520"/>
    </source>
</evidence>
<feature type="region of interest" description="Disordered" evidence="20">
    <location>
        <begin position="1134"/>
        <end position="1178"/>
    </location>
</feature>
<evidence type="ECO:0000256" key="13">
    <source>
        <dbReference type="ARBA" id="ARBA00023136"/>
    </source>
</evidence>
<dbReference type="Pfam" id="PF11933">
    <property type="entry name" value="Na_trans_cytopl"/>
    <property type="match status" value="1"/>
</dbReference>
<feature type="transmembrane region" description="Helical" evidence="18">
    <location>
        <begin position="739"/>
        <end position="763"/>
    </location>
</feature>
<dbReference type="GO" id="GO:0086010">
    <property type="term" value="P:membrane depolarization during action potential"/>
    <property type="evidence" value="ECO:0007669"/>
    <property type="project" value="TreeGrafter"/>
</dbReference>
<keyword evidence="25" id="KW-1185">Reference proteome</keyword>
<feature type="transmembrane region" description="Helical" evidence="18">
    <location>
        <begin position="1282"/>
        <end position="1304"/>
    </location>
</feature>
<keyword evidence="12 18" id="KW-0406">Ion transport</keyword>
<dbReference type="InterPro" id="IPR001696">
    <property type="entry name" value="Na_channel_asu"/>
</dbReference>
<dbReference type="GO" id="GO:0001518">
    <property type="term" value="C:voltage-gated sodium channel complex"/>
    <property type="evidence" value="ECO:0007669"/>
    <property type="project" value="UniProtKB-UniRule"/>
</dbReference>
<dbReference type="Pfam" id="PF00520">
    <property type="entry name" value="Ion_trans"/>
    <property type="match status" value="4"/>
</dbReference>
<dbReference type="InterPro" id="IPR010526">
    <property type="entry name" value="Na_trans_assoc_dom"/>
</dbReference>
<dbReference type="Gene3D" id="1.20.120.350">
    <property type="entry name" value="Voltage-gated potassium channels. Chain C"/>
    <property type="match status" value="4"/>
</dbReference>
<dbReference type="EMBL" id="OC855224">
    <property type="protein sequence ID" value="CAD7621536.1"/>
    <property type="molecule type" value="Genomic_DNA"/>
</dbReference>
<dbReference type="SUPFAM" id="SSF81324">
    <property type="entry name" value="Voltage-gated potassium channels"/>
    <property type="match status" value="5"/>
</dbReference>
<feature type="transmembrane region" description="Helical" evidence="18">
    <location>
        <begin position="1649"/>
        <end position="1670"/>
    </location>
</feature>
<feature type="transmembrane region" description="Helical" evidence="18">
    <location>
        <begin position="813"/>
        <end position="837"/>
    </location>
</feature>
<gene>
    <name evidence="24" type="ORF">OSB1V03_LOCUS2007</name>
</gene>
<evidence type="ECO:0000256" key="3">
    <source>
        <dbReference type="ARBA" id="ARBA00022461"/>
    </source>
</evidence>
<dbReference type="OrthoDB" id="2984333at2759"/>
<sequence>MWILDPFNPIRRVAIYMLVHPLFSFLVIVTILVNCILMTLPPEDSIERTEVIFTTIYTFESCLKVAARGFILEPFTYLRDPWNWLDFVVIALAYLTMGVKELGNLSALRTFRVLRALKTVAIIPGMKTIVGAVIESVKNLKDVIILTCFSLSVFALLGLQVYMGVLTQKCILIAPEGLSDIQWFNWCSNSSHWYVKGDAKEPYLCGNSSQQCPPTYMCLQGYGENPDHGYTNFDTFGWALLSSFRLMTQDAWETLYQMILRVTGPWHIGFFIVVIFLGSFYLLNLILAIVAMSYDELQKKAEEEEEAAAAEEAAYAEACRQAEEDAAMRESGVVTASIRESGVVKSPSDYSCRSYDIYASAGVGHHDRAPDDRDLKERSSIKSDDGDNGLTNEQRNRLNGKMRKKFLRLCKIYYIIEVVNRRLSIALCPKCECTGLNWILWDALSMSACVSSACVGTDHINSCISVLYPSQASLSLPGSPFNLRRGSRGSQFSVHWARTNGRRFGDRKPLVLQTYLDAQEHLPYADDSTAVTPMSEENGAIIIPVYNTNLNSRHSSYTSHSSRISYTSHGDIYGRGGALWTKESQLRSRRNLHQYYNEVDLLDQEEYMIAVKHKQNENPFLDQQPSPRHAMVDMKGCHHMSYTLTISTINDQFLCIILDVMVLNDIIEQAAGRQSKDSDREADSGHIKHYTVSIYYFPSDKEESEKPLFKERFLSGCLKCIDILCVWDCCWCWVRVQELVALIVFDPFMELFITLCIVVNTLFMAMDHHNMDKDFESALQNGNYFFTATFAIEAGMKLIALSPKFYFREGWNIFDFVIVVLSLLELGLASVSGLSVLRSFRLVSLSMIIANECRLRLTTNLRVFKLAKSWPTLNLLISIMGKAVGDLGNLTFVLAIIIFIFAVMGMQLFGKNYTVEGFDGEEIPRWNFVDFMHSFMIVFRVLCGEWIESMWDCMRVSGAPCVPFFLATVVIGNLVVLNLFLALLLSSFGASNLSAPTSDSADTKKLQEAFDRFSRGGKWVKNQVLHALKIIRSKTRNQIGDQTADIREEMDEMTGGEIVLMDGQVIRDKKLSPKDHTELEVVVGDGLEIAIQAGKLKFQNSARNVLNSVKLGNAIKDAQMEKIVINADNRGLRDDDNLSNNSYNSLKKPSSRSSLDEDKKDSEDLMGSKEELNKNGELNGMAENVDADKLETATADVIISEYPSDCFPDNLYRFCPSCLEETPFLLRWKEIRLRAYQLVEHKYFETLVITLILISSIALALEDVNLKKDETFMEYLGYMDKFFTVIFLFEMLIKWLAFGFAKYFTNAWCWLDFSIVMSRRALSTTGAQNTGANVSIFNWAVGLAGLGKIPAFKTMRTLRALRPLRAMSRLEGMRVSVINLVATWFGAGKIQAFKTMRTLRALRPLRALSRFQGMRVVVNALIQAIPAIFNVLLVCLIFWLIFSIMGVQLFLGKFYQCIDNTTKIKFNSTYIPNKLTCLNTNGTIWYNPQMNFDNVLNAYLSLFQIATFKGWLPIMDNAIDSQQKEFDQPEKEVNLYMYLYFVFFIIFGSFFTLNLFIGVIIDNFNEQKKKAGGSLEMFMTEDQKKYYNAMKKMGSKKPAKAIPRPRVCTHLYRHNTIINVLAFIKCMFCLYFQFKLQAIIFDVTTNKKFDMIIMLFIALNMIVMAMDQYRESETYNLILERLNLFFIAVFTAECMLKIFALRWYYFKEPWNVFDFVVVTLSILGPVKPFPPQFQFVAKCYPFFSLQTLGVLLKDLVAKYLVSPTLLRVVRVVKVGRVLRLVKGARGIRTLLFALAMSLPALFNICLLLFLVIFIYAIFGMSFFMNVKPRYGVDETFNFGTFFKSFILLFQMSTSAGWDGVLAAIMDETDCEPSRTDFEGNCGNRGIAIAFLVSYLIIGFLIIINMYIAVILENYSQATEDVHEGLTDDDYDMYYEIWQKFDPKGTQFIPFHALPDFVHALEEPLQIPKPNKYKLISMDIPICVGDMCYCVDILDALTKDFFARKGHVIEETAELAEVAPPKLGEFEHISSTLWRQREVYCSSIIQQCWRDYIDRKANCKSDDPNDPSLGQSTAIIVESDGHVTKHGHKVVIHSRSPSISSSRFTDV</sequence>
<comment type="caution">
    <text evidence="18">Lacks conserved residue(s) required for the propagation of feature annotation.</text>
</comment>
<evidence type="ECO:0000313" key="24">
    <source>
        <dbReference type="EMBL" id="CAD7621536.1"/>
    </source>
</evidence>
<feature type="transmembrane region" description="Helical" evidence="18">
    <location>
        <begin position="1682"/>
        <end position="1705"/>
    </location>
</feature>
<dbReference type="FunFam" id="1.10.238.10:FF:000061">
    <property type="entry name" value="Sodium channel protein"/>
    <property type="match status" value="1"/>
</dbReference>
<feature type="transmembrane region" description="Helical" evidence="18">
    <location>
        <begin position="1885"/>
        <end position="1907"/>
    </location>
</feature>
<protein>
    <recommendedName>
        <fullName evidence="18">Sodium channel protein</fullName>
    </recommendedName>
</protein>
<evidence type="ECO:0000256" key="14">
    <source>
        <dbReference type="ARBA" id="ARBA00023157"/>
    </source>
</evidence>
<keyword evidence="13 18" id="KW-0472">Membrane</keyword>
<keyword evidence="7 18" id="KW-0812">Transmembrane</keyword>
<feature type="transmembrane region" description="Helical" evidence="18">
    <location>
        <begin position="1616"/>
        <end position="1634"/>
    </location>
</feature>
<evidence type="ECO:0000256" key="2">
    <source>
        <dbReference type="ARBA" id="ARBA00022448"/>
    </source>
</evidence>
<comment type="function">
    <text evidence="18">Mediates the voltage-dependent sodium ion permeability of excitable membranes. Assuming opened or closed conformations in response to the voltage difference across the membrane, the protein forms a sodium-selective channel through which Na(+) ions may pass in accordance with their electrochemical gradient.</text>
</comment>
<dbReference type="FunFam" id="1.10.287.70:FF:000046">
    <property type="entry name" value="Sodium channel protein"/>
    <property type="match status" value="1"/>
</dbReference>
<evidence type="ECO:0000313" key="25">
    <source>
        <dbReference type="Proteomes" id="UP000759131"/>
    </source>
</evidence>
<feature type="compositionally biased region" description="Basic and acidic residues" evidence="20">
    <location>
        <begin position="365"/>
        <end position="385"/>
    </location>
</feature>
<feature type="transmembrane region" description="Helical" evidence="18">
    <location>
        <begin position="21"/>
        <end position="40"/>
    </location>
</feature>
<evidence type="ECO:0000256" key="15">
    <source>
        <dbReference type="ARBA" id="ARBA00023180"/>
    </source>
</evidence>
<feature type="transmembrane region" description="Helical" evidence="18">
    <location>
        <begin position="1790"/>
        <end position="1818"/>
    </location>
</feature>
<dbReference type="InterPro" id="IPR024583">
    <property type="entry name" value="Na_trans_cytopl"/>
</dbReference>